<evidence type="ECO:0000256" key="1">
    <source>
        <dbReference type="SAM" id="MobiDB-lite"/>
    </source>
</evidence>
<protein>
    <submittedName>
        <fullName evidence="2">Uncharacterized protein</fullName>
    </submittedName>
</protein>
<gene>
    <name evidence="2" type="ORF">EXIGLDRAFT_835757</name>
</gene>
<dbReference type="AlphaFoldDB" id="A0A165IFQ4"/>
<organism evidence="2 3">
    <name type="scientific">Exidia glandulosa HHB12029</name>
    <dbReference type="NCBI Taxonomy" id="1314781"/>
    <lineage>
        <taxon>Eukaryota</taxon>
        <taxon>Fungi</taxon>
        <taxon>Dikarya</taxon>
        <taxon>Basidiomycota</taxon>
        <taxon>Agaricomycotina</taxon>
        <taxon>Agaricomycetes</taxon>
        <taxon>Auriculariales</taxon>
        <taxon>Exidiaceae</taxon>
        <taxon>Exidia</taxon>
    </lineage>
</organism>
<keyword evidence="3" id="KW-1185">Reference proteome</keyword>
<accession>A0A165IFQ4</accession>
<sequence length="560" mass="62435">MSSTHSLPVLPEGASHSTSMTSSALGDRSAEQSTRLDHCLADLPWVQGGHRVGYGLNAVTGMITTTPAVRLVGASTLPKTVPSTRRKACVISSTDDLKRELEISAGASLNILPLDCSTGAYASIKTLASMSETSLSLLVLDCTVWEDDDTDVVYELTADAEELARKSPTTFRKRYGDYFIAGARWGSELIAVATCTFTNSSKKRHVSNILQTAARRLDAIGFDINVAHHTDTELSSLNVNVCIDIRSRGMGLGAGSRMSENLQRNLNKTVQSFVDLVPMLESTVAPNAVEPQGDRIYALLRHYSVAHSMHAIPTTLPIALEVFDEIEVLRDTVLECNIRSNALPSFISDRVVPALKRRVMSLQRQMHRAQDIVAINATRRAELLVLATTLRDDLERFHEVHDLFNRLLLEAGKEPGSKRHSERDSYGCGWNTVNSRIPNFVIEEGEKIDVSIRAWWPTNNVKAIIKKPDNCHIVGWNVVAHEPQLGSWRQLSASVILATEGMITFRREHAWRTWFRSCRWTFRIFVVRDNKLLDLFFQQSDHENKSSMMTLQTAPTRTPM</sequence>
<dbReference type="OrthoDB" id="3003433at2759"/>
<dbReference type="EMBL" id="KV425991">
    <property type="protein sequence ID" value="KZV93340.1"/>
    <property type="molecule type" value="Genomic_DNA"/>
</dbReference>
<name>A0A165IFQ4_EXIGL</name>
<proteinExistence type="predicted"/>
<feature type="region of interest" description="Disordered" evidence="1">
    <location>
        <begin position="1"/>
        <end position="28"/>
    </location>
</feature>
<evidence type="ECO:0000313" key="3">
    <source>
        <dbReference type="Proteomes" id="UP000077266"/>
    </source>
</evidence>
<dbReference type="Proteomes" id="UP000077266">
    <property type="component" value="Unassembled WGS sequence"/>
</dbReference>
<evidence type="ECO:0000313" key="2">
    <source>
        <dbReference type="EMBL" id="KZV93340.1"/>
    </source>
</evidence>
<reference evidence="2 3" key="1">
    <citation type="journal article" date="2016" name="Mol. Biol. Evol.">
        <title>Comparative Genomics of Early-Diverging Mushroom-Forming Fungi Provides Insights into the Origins of Lignocellulose Decay Capabilities.</title>
        <authorList>
            <person name="Nagy L.G."/>
            <person name="Riley R."/>
            <person name="Tritt A."/>
            <person name="Adam C."/>
            <person name="Daum C."/>
            <person name="Floudas D."/>
            <person name="Sun H."/>
            <person name="Yadav J.S."/>
            <person name="Pangilinan J."/>
            <person name="Larsson K.H."/>
            <person name="Matsuura K."/>
            <person name="Barry K."/>
            <person name="Labutti K."/>
            <person name="Kuo R."/>
            <person name="Ohm R.A."/>
            <person name="Bhattacharya S.S."/>
            <person name="Shirouzu T."/>
            <person name="Yoshinaga Y."/>
            <person name="Martin F.M."/>
            <person name="Grigoriev I.V."/>
            <person name="Hibbett D.S."/>
        </authorList>
    </citation>
    <scope>NUCLEOTIDE SEQUENCE [LARGE SCALE GENOMIC DNA]</scope>
    <source>
        <strain evidence="2 3">HHB12029</strain>
    </source>
</reference>
<feature type="compositionally biased region" description="Polar residues" evidence="1">
    <location>
        <begin position="15"/>
        <end position="24"/>
    </location>
</feature>
<dbReference type="InParanoid" id="A0A165IFQ4"/>